<dbReference type="PANTHER" id="PTHR33741">
    <property type="entry name" value="TRANSMEMBRANE PROTEIN DDB_G0269096-RELATED"/>
    <property type="match status" value="1"/>
</dbReference>
<feature type="transmembrane region" description="Helical" evidence="1">
    <location>
        <begin position="111"/>
        <end position="135"/>
    </location>
</feature>
<feature type="transmembrane region" description="Helical" evidence="1">
    <location>
        <begin position="147"/>
        <end position="169"/>
    </location>
</feature>
<evidence type="ECO:0000256" key="1">
    <source>
        <dbReference type="SAM" id="Phobius"/>
    </source>
</evidence>
<feature type="transmembrane region" description="Helical" evidence="1">
    <location>
        <begin position="55"/>
        <end position="73"/>
    </location>
</feature>
<dbReference type="InterPro" id="IPR007065">
    <property type="entry name" value="HPP"/>
</dbReference>
<dbReference type="OrthoDB" id="2016548at2759"/>
<evidence type="ECO:0000313" key="4">
    <source>
        <dbReference type="Proteomes" id="UP000054558"/>
    </source>
</evidence>
<dbReference type="OMA" id="KASTKWP"/>
<dbReference type="GO" id="GO:0015112">
    <property type="term" value="F:nitrate transmembrane transporter activity"/>
    <property type="evidence" value="ECO:0000318"/>
    <property type="project" value="GO_Central"/>
</dbReference>
<keyword evidence="1" id="KW-0472">Membrane</keyword>
<protein>
    <recommendedName>
        <fullName evidence="2">HPP transmembrane region domain-containing protein</fullName>
    </recommendedName>
</protein>
<keyword evidence="1" id="KW-1133">Transmembrane helix</keyword>
<feature type="transmembrane region" description="Helical" evidence="1">
    <location>
        <begin position="79"/>
        <end position="99"/>
    </location>
</feature>
<dbReference type="AlphaFoldDB" id="A0A0U9HRL1"/>
<feature type="transmembrane region" description="Helical" evidence="1">
    <location>
        <begin position="26"/>
        <end position="43"/>
    </location>
</feature>
<dbReference type="Proteomes" id="UP000054558">
    <property type="component" value="Unassembled WGS sequence"/>
</dbReference>
<keyword evidence="4" id="KW-1185">Reference proteome</keyword>
<dbReference type="EMBL" id="DF237039">
    <property type="protein sequence ID" value="GAQ81777.1"/>
    <property type="molecule type" value="Genomic_DNA"/>
</dbReference>
<dbReference type="Pfam" id="PF04982">
    <property type="entry name" value="TM_HPP"/>
    <property type="match status" value="1"/>
</dbReference>
<name>A0A0U9HRL1_KLENI</name>
<sequence>MDKGKEPGGAWLEKLTGAHSPPASDIFWAALGAFAGMASLSYLDQHLVRRGLTRLTIGPTAAIAVILTASPKAPVAAKWNIFVAHMGAAIASIAALALFGPGWLARAVGVAASVAFMQFTGSLHPPAAGLALLFVDSATHQSLGWRYVVFPGLAAALVLVLVTEAVSLLRRSFS</sequence>
<dbReference type="InterPro" id="IPR058581">
    <property type="entry name" value="TM_HPP"/>
</dbReference>
<keyword evidence="1" id="KW-0812">Transmembrane</keyword>
<gene>
    <name evidence="3" type="ORF">KFL_000900330</name>
</gene>
<dbReference type="GO" id="GO:0015706">
    <property type="term" value="P:nitrate transmembrane transport"/>
    <property type="evidence" value="ECO:0000318"/>
    <property type="project" value="GO_Central"/>
</dbReference>
<reference evidence="3 4" key="1">
    <citation type="journal article" date="2014" name="Nat. Commun.">
        <title>Klebsormidium flaccidum genome reveals primary factors for plant terrestrial adaptation.</title>
        <authorList>
            <person name="Hori K."/>
            <person name="Maruyama F."/>
            <person name="Fujisawa T."/>
            <person name="Togashi T."/>
            <person name="Yamamoto N."/>
            <person name="Seo M."/>
            <person name="Sato S."/>
            <person name="Yamada T."/>
            <person name="Mori H."/>
            <person name="Tajima N."/>
            <person name="Moriyama T."/>
            <person name="Ikeuchi M."/>
            <person name="Watanabe M."/>
            <person name="Wada H."/>
            <person name="Kobayashi K."/>
            <person name="Saito M."/>
            <person name="Masuda T."/>
            <person name="Sasaki-Sekimoto Y."/>
            <person name="Mashiguchi K."/>
            <person name="Awai K."/>
            <person name="Shimojima M."/>
            <person name="Masuda S."/>
            <person name="Iwai M."/>
            <person name="Nobusawa T."/>
            <person name="Narise T."/>
            <person name="Kondo S."/>
            <person name="Saito H."/>
            <person name="Sato R."/>
            <person name="Murakawa M."/>
            <person name="Ihara Y."/>
            <person name="Oshima-Yamada Y."/>
            <person name="Ohtaka K."/>
            <person name="Satoh M."/>
            <person name="Sonobe K."/>
            <person name="Ishii M."/>
            <person name="Ohtani R."/>
            <person name="Kanamori-Sato M."/>
            <person name="Honoki R."/>
            <person name="Miyazaki D."/>
            <person name="Mochizuki H."/>
            <person name="Umetsu J."/>
            <person name="Higashi K."/>
            <person name="Shibata D."/>
            <person name="Kamiya Y."/>
            <person name="Sato N."/>
            <person name="Nakamura Y."/>
            <person name="Tabata S."/>
            <person name="Ida S."/>
            <person name="Kurokawa K."/>
            <person name="Ohta H."/>
        </authorList>
    </citation>
    <scope>NUCLEOTIDE SEQUENCE [LARGE SCALE GENOMIC DNA]</scope>
    <source>
        <strain evidence="3 4">NIES-2285</strain>
    </source>
</reference>
<organism evidence="3 4">
    <name type="scientific">Klebsormidium nitens</name>
    <name type="common">Green alga</name>
    <name type="synonym">Ulothrix nitens</name>
    <dbReference type="NCBI Taxonomy" id="105231"/>
    <lineage>
        <taxon>Eukaryota</taxon>
        <taxon>Viridiplantae</taxon>
        <taxon>Streptophyta</taxon>
        <taxon>Klebsormidiophyceae</taxon>
        <taxon>Klebsormidiales</taxon>
        <taxon>Klebsormidiaceae</taxon>
        <taxon>Klebsormidium</taxon>
    </lineage>
</organism>
<dbReference type="PANTHER" id="PTHR33741:SF1">
    <property type="entry name" value="HPP FAMILY PROTEIN, EXPRESSED"/>
    <property type="match status" value="1"/>
</dbReference>
<feature type="domain" description="HPP transmembrane region" evidence="2">
    <location>
        <begin position="20"/>
        <end position="168"/>
    </location>
</feature>
<evidence type="ECO:0000259" key="2">
    <source>
        <dbReference type="Pfam" id="PF04982"/>
    </source>
</evidence>
<evidence type="ECO:0000313" key="3">
    <source>
        <dbReference type="EMBL" id="GAQ81777.1"/>
    </source>
</evidence>
<proteinExistence type="predicted"/>
<accession>A0A0U9HRL1</accession>